<evidence type="ECO:0000259" key="1">
    <source>
        <dbReference type="PROSITE" id="PS51186"/>
    </source>
</evidence>
<protein>
    <submittedName>
        <fullName evidence="2">Aminoglycoside adenylyltransferase</fullName>
    </submittedName>
</protein>
<evidence type="ECO:0000313" key="3">
    <source>
        <dbReference type="Proteomes" id="UP000242153"/>
    </source>
</evidence>
<organism evidence="2 3">
    <name type="scientific">Planococcus salinarum</name>
    <dbReference type="NCBI Taxonomy" id="622695"/>
    <lineage>
        <taxon>Bacteria</taxon>
        <taxon>Bacillati</taxon>
        <taxon>Bacillota</taxon>
        <taxon>Bacilli</taxon>
        <taxon>Bacillales</taxon>
        <taxon>Caryophanaceae</taxon>
        <taxon>Planococcus</taxon>
    </lineage>
</organism>
<dbReference type="RefSeq" id="WP_071151868.1">
    <property type="nucleotide sequence ID" value="NZ_QQRT01000009.1"/>
</dbReference>
<dbReference type="CDD" id="cd04301">
    <property type="entry name" value="NAT_SF"/>
    <property type="match status" value="1"/>
</dbReference>
<dbReference type="EMBL" id="MBQG01000036">
    <property type="protein sequence ID" value="OHX55228.1"/>
    <property type="molecule type" value="Genomic_DNA"/>
</dbReference>
<keyword evidence="3" id="KW-1185">Reference proteome</keyword>
<name>A0ABX3D1Z8_9BACL</name>
<sequence length="177" mass="20655">MIELRYFEKADFNQMIDWVETAELMLQWGGPSFVFPLNDYQLEEYLKDANRKNSSSYIYSVVDVETERLIGHLSITRIDRNNRSGRIGRVLVGDPKAKGKGICGQMMQQVLKIAFEELELHRVTLGVFDFNKPAIACYEKAGFQKEGLLRDHQKFGDEYWSLWEMGMLEDEWRENSG</sequence>
<accession>A0ABX3D1Z8</accession>
<proteinExistence type="predicted"/>
<dbReference type="SUPFAM" id="SSF55729">
    <property type="entry name" value="Acyl-CoA N-acyltransferases (Nat)"/>
    <property type="match status" value="1"/>
</dbReference>
<feature type="domain" description="N-acetyltransferase" evidence="1">
    <location>
        <begin position="2"/>
        <end position="166"/>
    </location>
</feature>
<dbReference type="PROSITE" id="PS51186">
    <property type="entry name" value="GNAT"/>
    <property type="match status" value="1"/>
</dbReference>
<dbReference type="PANTHER" id="PTHR43415">
    <property type="entry name" value="SPERMIDINE N(1)-ACETYLTRANSFERASE"/>
    <property type="match status" value="1"/>
</dbReference>
<dbReference type="GO" id="GO:0016779">
    <property type="term" value="F:nucleotidyltransferase activity"/>
    <property type="evidence" value="ECO:0007669"/>
    <property type="project" value="UniProtKB-KW"/>
</dbReference>
<evidence type="ECO:0000313" key="2">
    <source>
        <dbReference type="EMBL" id="OHX55228.1"/>
    </source>
</evidence>
<dbReference type="PANTHER" id="PTHR43415:SF5">
    <property type="entry name" value="ACETYLTRANSFERASE"/>
    <property type="match status" value="1"/>
</dbReference>
<dbReference type="Proteomes" id="UP000242153">
    <property type="component" value="Unassembled WGS sequence"/>
</dbReference>
<dbReference type="Gene3D" id="3.40.630.30">
    <property type="match status" value="1"/>
</dbReference>
<dbReference type="Pfam" id="PF13302">
    <property type="entry name" value="Acetyltransf_3"/>
    <property type="match status" value="1"/>
</dbReference>
<keyword evidence="2" id="KW-0548">Nucleotidyltransferase</keyword>
<dbReference type="InterPro" id="IPR000182">
    <property type="entry name" value="GNAT_dom"/>
</dbReference>
<keyword evidence="2" id="KW-0808">Transferase</keyword>
<dbReference type="InterPro" id="IPR016181">
    <property type="entry name" value="Acyl_CoA_acyltransferase"/>
</dbReference>
<comment type="caution">
    <text evidence="2">The sequence shown here is derived from an EMBL/GenBank/DDBJ whole genome shotgun (WGS) entry which is preliminary data.</text>
</comment>
<reference evidence="2" key="1">
    <citation type="submission" date="2016-07" db="EMBL/GenBank/DDBJ databases">
        <title>Draft genome Planococcus salivarum.</title>
        <authorList>
            <person name="See-Too W.S."/>
        </authorList>
    </citation>
    <scope>NUCLEOTIDE SEQUENCE [LARGE SCALE GENOMIC DNA]</scope>
    <source>
        <strain evidence="2">DSM 23820</strain>
    </source>
</reference>
<gene>
    <name evidence="2" type="ORF">BB776_05570</name>
</gene>